<dbReference type="GO" id="GO:0007189">
    <property type="term" value="P:adenylate cyclase-activating G protein-coupled receptor signaling pathway"/>
    <property type="evidence" value="ECO:0007669"/>
    <property type="project" value="TreeGrafter"/>
</dbReference>
<dbReference type="PANTHER" id="PTHR23112">
    <property type="entry name" value="G PROTEIN-COUPLED RECEPTOR 157-RELATED"/>
    <property type="match status" value="1"/>
</dbReference>
<organism evidence="7 8">
    <name type="scientific">Meripilus lineatus</name>
    <dbReference type="NCBI Taxonomy" id="2056292"/>
    <lineage>
        <taxon>Eukaryota</taxon>
        <taxon>Fungi</taxon>
        <taxon>Dikarya</taxon>
        <taxon>Basidiomycota</taxon>
        <taxon>Agaricomycotina</taxon>
        <taxon>Agaricomycetes</taxon>
        <taxon>Polyporales</taxon>
        <taxon>Meripilaceae</taxon>
        <taxon>Meripilus</taxon>
    </lineage>
</organism>
<evidence type="ECO:0000256" key="5">
    <source>
        <dbReference type="SAM" id="MobiDB-lite"/>
    </source>
</evidence>
<feature type="transmembrane region" description="Helical" evidence="6">
    <location>
        <begin position="26"/>
        <end position="50"/>
    </location>
</feature>
<sequence>MGFLSIRESSFTFGGPINYDKAHAGAIVSLVAAGGLSGFAVILAITLVAIRSPPYKGTHVVAYFLSLLFANVLQAVGTTMSARWALEHEVTAGTFCSFQGAIKQAGNLGMALWSFVLAVHLFNLLFMRRKSTDLGQYLTLLIGWFCVFFLVAIGPLAIKRKEKGAYFGPTGYWCWITHKYPLERAFLEYFFEFLSASSACVLYTAILLCVRGNIMRSNGRWRFRFVPPGQSWQLALCRDIIDTSMMRIVARMVWFPISYTILLLPISLARLMAFSGHKVPFWATILTGTIFNLQGLVNVIIWVCTRHLIPDINALPVFTTPRREIDLDSSEIHGITPYALPPSPIEPASESKETSEDLDGEDEKLHTVPLSALPLQTAGFLDDPEIGLNRSDSNVSYWTTNSSDSQNAMIPKPKWSAALRPTSWRR</sequence>
<gene>
    <name evidence="7" type="ORF">NLI96_g4923</name>
</gene>
<evidence type="ECO:0000313" key="7">
    <source>
        <dbReference type="EMBL" id="KAJ3485474.1"/>
    </source>
</evidence>
<dbReference type="PANTHER" id="PTHR23112:SF37">
    <property type="entry name" value="G PROTEIN-COUPLED RECEPTOR GPR1"/>
    <property type="match status" value="1"/>
</dbReference>
<keyword evidence="8" id="KW-1185">Reference proteome</keyword>
<feature type="transmembrane region" description="Helical" evidence="6">
    <location>
        <begin position="62"/>
        <end position="86"/>
    </location>
</feature>
<feature type="transmembrane region" description="Helical" evidence="6">
    <location>
        <begin position="279"/>
        <end position="303"/>
    </location>
</feature>
<feature type="region of interest" description="Disordered" evidence="5">
    <location>
        <begin position="337"/>
        <end position="363"/>
    </location>
</feature>
<feature type="transmembrane region" description="Helical" evidence="6">
    <location>
        <begin position="138"/>
        <end position="158"/>
    </location>
</feature>
<feature type="transmembrane region" description="Helical" evidence="6">
    <location>
        <begin position="106"/>
        <end position="126"/>
    </location>
</feature>
<evidence type="ECO:0000313" key="8">
    <source>
        <dbReference type="Proteomes" id="UP001212997"/>
    </source>
</evidence>
<reference evidence="7" key="1">
    <citation type="submission" date="2022-07" db="EMBL/GenBank/DDBJ databases">
        <title>Genome Sequence of Physisporinus lineatus.</title>
        <authorList>
            <person name="Buettner E."/>
        </authorList>
    </citation>
    <scope>NUCLEOTIDE SEQUENCE</scope>
    <source>
        <strain evidence="7">VT162</strain>
    </source>
</reference>
<keyword evidence="2 6" id="KW-0812">Transmembrane</keyword>
<evidence type="ECO:0000256" key="6">
    <source>
        <dbReference type="SAM" id="Phobius"/>
    </source>
</evidence>
<dbReference type="Proteomes" id="UP001212997">
    <property type="component" value="Unassembled WGS sequence"/>
</dbReference>
<feature type="transmembrane region" description="Helical" evidence="6">
    <location>
        <begin position="189"/>
        <end position="210"/>
    </location>
</feature>
<feature type="transmembrane region" description="Helical" evidence="6">
    <location>
        <begin position="253"/>
        <end position="273"/>
    </location>
</feature>
<evidence type="ECO:0000256" key="4">
    <source>
        <dbReference type="ARBA" id="ARBA00023136"/>
    </source>
</evidence>
<dbReference type="GO" id="GO:0004930">
    <property type="term" value="F:G protein-coupled receptor activity"/>
    <property type="evidence" value="ECO:0007669"/>
    <property type="project" value="TreeGrafter"/>
</dbReference>
<keyword evidence="4 6" id="KW-0472">Membrane</keyword>
<dbReference type="AlphaFoldDB" id="A0AAD5YJG2"/>
<dbReference type="EMBL" id="JANAWD010000152">
    <property type="protein sequence ID" value="KAJ3485474.1"/>
    <property type="molecule type" value="Genomic_DNA"/>
</dbReference>
<keyword evidence="3 6" id="KW-1133">Transmembrane helix</keyword>
<comment type="caution">
    <text evidence="7">The sequence shown here is derived from an EMBL/GenBank/DDBJ whole genome shotgun (WGS) entry which is preliminary data.</text>
</comment>
<evidence type="ECO:0000256" key="3">
    <source>
        <dbReference type="ARBA" id="ARBA00022989"/>
    </source>
</evidence>
<dbReference type="Pfam" id="PF05462">
    <property type="entry name" value="Dicty_CAR"/>
    <property type="match status" value="1"/>
</dbReference>
<protein>
    <recommendedName>
        <fullName evidence="9">Glucose receptor Git3 N-terminal domain-containing protein</fullName>
    </recommendedName>
</protein>
<dbReference type="Gene3D" id="1.20.1070.10">
    <property type="entry name" value="Rhodopsin 7-helix transmembrane proteins"/>
    <property type="match status" value="1"/>
</dbReference>
<evidence type="ECO:0000256" key="1">
    <source>
        <dbReference type="ARBA" id="ARBA00004141"/>
    </source>
</evidence>
<name>A0AAD5YJG2_9APHY</name>
<comment type="subcellular location">
    <subcellularLocation>
        <location evidence="1">Membrane</location>
        <topology evidence="1">Multi-pass membrane protein</topology>
    </subcellularLocation>
</comment>
<dbReference type="GO" id="GO:0005886">
    <property type="term" value="C:plasma membrane"/>
    <property type="evidence" value="ECO:0007669"/>
    <property type="project" value="TreeGrafter"/>
</dbReference>
<evidence type="ECO:0000256" key="2">
    <source>
        <dbReference type="ARBA" id="ARBA00022692"/>
    </source>
</evidence>
<evidence type="ECO:0008006" key="9">
    <source>
        <dbReference type="Google" id="ProtNLM"/>
    </source>
</evidence>
<accession>A0AAD5YJG2</accession>
<proteinExistence type="predicted"/>